<keyword evidence="2" id="KW-0328">Glycosyltransferase</keyword>
<accession>A0ABV8PD64</accession>
<dbReference type="EMBL" id="JBHSBW010000011">
    <property type="protein sequence ID" value="MFC4212092.1"/>
    <property type="molecule type" value="Genomic_DNA"/>
</dbReference>
<dbReference type="RefSeq" id="WP_378985759.1">
    <property type="nucleotide sequence ID" value="NZ_JBHSBW010000011.1"/>
</dbReference>
<gene>
    <name evidence="2" type="ORF">ACFOWA_12905</name>
</gene>
<dbReference type="Gene3D" id="3.90.550.10">
    <property type="entry name" value="Spore Coat Polysaccharide Biosynthesis Protein SpsA, Chain A"/>
    <property type="match status" value="1"/>
</dbReference>
<organism evidence="2 3">
    <name type="scientific">Pedobacter lithocola</name>
    <dbReference type="NCBI Taxonomy" id="1908239"/>
    <lineage>
        <taxon>Bacteria</taxon>
        <taxon>Pseudomonadati</taxon>
        <taxon>Bacteroidota</taxon>
        <taxon>Sphingobacteriia</taxon>
        <taxon>Sphingobacteriales</taxon>
        <taxon>Sphingobacteriaceae</taxon>
        <taxon>Pedobacter</taxon>
    </lineage>
</organism>
<evidence type="ECO:0000259" key="1">
    <source>
        <dbReference type="Pfam" id="PF00535"/>
    </source>
</evidence>
<dbReference type="PANTHER" id="PTHR22916">
    <property type="entry name" value="GLYCOSYLTRANSFERASE"/>
    <property type="match status" value="1"/>
</dbReference>
<keyword evidence="3" id="KW-1185">Reference proteome</keyword>
<dbReference type="EC" id="2.4.-.-" evidence="2"/>
<name>A0ABV8PD64_9SPHI</name>
<dbReference type="InterPro" id="IPR029044">
    <property type="entry name" value="Nucleotide-diphossugar_trans"/>
</dbReference>
<dbReference type="PANTHER" id="PTHR22916:SF3">
    <property type="entry name" value="UDP-GLCNAC:BETAGAL BETA-1,3-N-ACETYLGLUCOSAMINYLTRANSFERASE-LIKE PROTEIN 1"/>
    <property type="match status" value="1"/>
</dbReference>
<protein>
    <submittedName>
        <fullName evidence="2">Glycosyltransferase</fullName>
        <ecNumber evidence="2">2.4.-.-</ecNumber>
    </submittedName>
</protein>
<dbReference type="SUPFAM" id="SSF53448">
    <property type="entry name" value="Nucleotide-diphospho-sugar transferases"/>
    <property type="match status" value="1"/>
</dbReference>
<keyword evidence="2" id="KW-0808">Transferase</keyword>
<feature type="domain" description="Glycosyltransferase 2-like" evidence="1">
    <location>
        <begin position="9"/>
        <end position="152"/>
    </location>
</feature>
<reference evidence="3" key="1">
    <citation type="journal article" date="2019" name="Int. J. Syst. Evol. Microbiol.">
        <title>The Global Catalogue of Microorganisms (GCM) 10K type strain sequencing project: providing services to taxonomists for standard genome sequencing and annotation.</title>
        <authorList>
            <consortium name="The Broad Institute Genomics Platform"/>
            <consortium name="The Broad Institute Genome Sequencing Center for Infectious Disease"/>
            <person name="Wu L."/>
            <person name="Ma J."/>
        </authorList>
    </citation>
    <scope>NUCLEOTIDE SEQUENCE [LARGE SCALE GENOMIC DNA]</scope>
    <source>
        <strain evidence="3">CCM 8691</strain>
    </source>
</reference>
<dbReference type="GO" id="GO:0016757">
    <property type="term" value="F:glycosyltransferase activity"/>
    <property type="evidence" value="ECO:0007669"/>
    <property type="project" value="UniProtKB-KW"/>
</dbReference>
<sequence length="296" mass="34177">MGNNKPLVSIALCTFNGEKYIAEQLVSILNQDYSNLEIVIIDDKSNDNTVNILKSFSDKNQNIKLVLNETNIGFNNNFRKALDLCSAEYIAIADQDDVWVENKITRLMENIGDNLLIYHDSAYINNLGEPTNKSTLSHHRFVKGNCAKNLLYYNCVSGHTCLIKKELLTLTAGFPTHFYYDWWLAYTAACRSKITFIIDKLVLHRKHEESSTGKDKTDAKTTRIAHLKLFYNHQETPNNLKNFIQLLLDGYKELDRNHFSSKLFKTLLLNFNSLFYVRKRSLFSICNLILRESKSK</sequence>
<comment type="caution">
    <text evidence="2">The sequence shown here is derived from an EMBL/GenBank/DDBJ whole genome shotgun (WGS) entry which is preliminary data.</text>
</comment>
<dbReference type="Proteomes" id="UP001595789">
    <property type="component" value="Unassembled WGS sequence"/>
</dbReference>
<evidence type="ECO:0000313" key="3">
    <source>
        <dbReference type="Proteomes" id="UP001595789"/>
    </source>
</evidence>
<dbReference type="Pfam" id="PF00535">
    <property type="entry name" value="Glycos_transf_2"/>
    <property type="match status" value="1"/>
</dbReference>
<evidence type="ECO:0000313" key="2">
    <source>
        <dbReference type="EMBL" id="MFC4212092.1"/>
    </source>
</evidence>
<dbReference type="InterPro" id="IPR001173">
    <property type="entry name" value="Glyco_trans_2-like"/>
</dbReference>
<proteinExistence type="predicted"/>